<protein>
    <submittedName>
        <fullName evidence="2">Haloacetate dehalogenase</fullName>
    </submittedName>
</protein>
<feature type="domain" description="AB hydrolase-1" evidence="1">
    <location>
        <begin position="33"/>
        <end position="251"/>
    </location>
</feature>
<dbReference type="PANTHER" id="PTHR43798">
    <property type="entry name" value="MONOACYLGLYCEROL LIPASE"/>
    <property type="match status" value="1"/>
</dbReference>
<dbReference type="SUPFAM" id="SSF53474">
    <property type="entry name" value="alpha/beta-Hydrolases"/>
    <property type="match status" value="1"/>
</dbReference>
<dbReference type="GO" id="GO:0003824">
    <property type="term" value="F:catalytic activity"/>
    <property type="evidence" value="ECO:0007669"/>
    <property type="project" value="InterPro"/>
</dbReference>
<dbReference type="Pfam" id="PF00561">
    <property type="entry name" value="Abhydrolase_1"/>
    <property type="match status" value="1"/>
</dbReference>
<evidence type="ECO:0000259" key="1">
    <source>
        <dbReference type="Pfam" id="PF00561"/>
    </source>
</evidence>
<dbReference type="GO" id="GO:0016020">
    <property type="term" value="C:membrane"/>
    <property type="evidence" value="ECO:0007669"/>
    <property type="project" value="TreeGrafter"/>
</dbReference>
<organism evidence="2 3">
    <name type="scientific">Microbacterium paraoxydans</name>
    <dbReference type="NCBI Taxonomy" id="199592"/>
    <lineage>
        <taxon>Bacteria</taxon>
        <taxon>Bacillati</taxon>
        <taxon>Actinomycetota</taxon>
        <taxon>Actinomycetes</taxon>
        <taxon>Micrococcales</taxon>
        <taxon>Microbacteriaceae</taxon>
        <taxon>Microbacterium</taxon>
    </lineage>
</organism>
<dbReference type="PRINTS" id="PR00412">
    <property type="entry name" value="EPOXHYDRLASE"/>
</dbReference>
<evidence type="ECO:0000313" key="3">
    <source>
        <dbReference type="Proteomes" id="UP000182126"/>
    </source>
</evidence>
<dbReference type="eggNOG" id="COG2267">
    <property type="taxonomic scope" value="Bacteria"/>
</dbReference>
<gene>
    <name evidence="2" type="ORF">SAMN04489809_2530</name>
</gene>
<dbReference type="InterPro" id="IPR000073">
    <property type="entry name" value="AB_hydrolase_1"/>
</dbReference>
<name>A0A1H1UKG9_9MICO</name>
<dbReference type="PRINTS" id="PR00111">
    <property type="entry name" value="ABHYDROLASE"/>
</dbReference>
<dbReference type="PANTHER" id="PTHR43798:SF33">
    <property type="entry name" value="HYDROLASE, PUTATIVE (AFU_ORTHOLOGUE AFUA_2G14860)-RELATED"/>
    <property type="match status" value="1"/>
</dbReference>
<dbReference type="GeneID" id="36300432"/>
<dbReference type="RefSeq" id="WP_157547055.1">
    <property type="nucleotide sequence ID" value="NZ_LT629770.1"/>
</dbReference>
<reference evidence="2 3" key="1">
    <citation type="submission" date="2016-10" db="EMBL/GenBank/DDBJ databases">
        <authorList>
            <person name="de Groot N.N."/>
        </authorList>
    </citation>
    <scope>NUCLEOTIDE SEQUENCE [LARGE SCALE GENOMIC DNA]</scope>
    <source>
        <strain evidence="2 3">DSM 15019</strain>
    </source>
</reference>
<evidence type="ECO:0000313" key="2">
    <source>
        <dbReference type="EMBL" id="SDS72965.1"/>
    </source>
</evidence>
<dbReference type="Gene3D" id="3.40.50.1820">
    <property type="entry name" value="alpha/beta hydrolase"/>
    <property type="match status" value="1"/>
</dbReference>
<proteinExistence type="predicted"/>
<dbReference type="InterPro" id="IPR050266">
    <property type="entry name" value="AB_hydrolase_sf"/>
</dbReference>
<dbReference type="AlphaFoldDB" id="A0A1H1UKG9"/>
<dbReference type="EMBL" id="LT629770">
    <property type="protein sequence ID" value="SDS72965.1"/>
    <property type="molecule type" value="Genomic_DNA"/>
</dbReference>
<dbReference type="Proteomes" id="UP000182126">
    <property type="component" value="Chromosome I"/>
</dbReference>
<dbReference type="InterPro" id="IPR029058">
    <property type="entry name" value="AB_hydrolase_fold"/>
</dbReference>
<dbReference type="InterPro" id="IPR000639">
    <property type="entry name" value="Epox_hydrolase-like"/>
</dbReference>
<accession>A0A1H1UKG9</accession>
<sequence length="301" mass="33512">MSSSDEALFPGFTTTRIPTAEADILVRHGGSGPPMVLLHGHPRTSATWHRVAPLLVDRGFTVICPDLRGYGRSRGPAPTADHSAHSKRAVARDIRTVAERLGHERFRLVGHDRGSYVALRLALDHPEAVEQVALLDCLPISEHLRRCDATFAAHWWHWFFFAQPDVPERVIGADPEAWYTPKADPATMGAANHAEFLRAVRQPSVVRAMLEDYRAGLTIDRAHEEADRAAGRRLQMPTLVLWSRRDDLEELYGDPLRIWRDWADDVRGHGIDSGHHMAEEAPEALAAALTGFFGATRPSQT</sequence>